<dbReference type="Proteomes" id="UP000015106">
    <property type="component" value="Chromosome 7"/>
</dbReference>
<dbReference type="EnsemblPlants" id="TuG1812G0700004522.01.T04">
    <property type="protein sequence ID" value="TuG1812G0700004522.01.T04.cds346773"/>
    <property type="gene ID" value="TuG1812G0700004522.01"/>
</dbReference>
<reference evidence="3" key="1">
    <citation type="journal article" date="2013" name="Nature">
        <title>Draft genome of the wheat A-genome progenitor Triticum urartu.</title>
        <authorList>
            <person name="Ling H.Q."/>
            <person name="Zhao S."/>
            <person name="Liu D."/>
            <person name="Wang J."/>
            <person name="Sun H."/>
            <person name="Zhang C."/>
            <person name="Fan H."/>
            <person name="Li D."/>
            <person name="Dong L."/>
            <person name="Tao Y."/>
            <person name="Gao C."/>
            <person name="Wu H."/>
            <person name="Li Y."/>
            <person name="Cui Y."/>
            <person name="Guo X."/>
            <person name="Zheng S."/>
            <person name="Wang B."/>
            <person name="Yu K."/>
            <person name="Liang Q."/>
            <person name="Yang W."/>
            <person name="Lou X."/>
            <person name="Chen J."/>
            <person name="Feng M."/>
            <person name="Jian J."/>
            <person name="Zhang X."/>
            <person name="Luo G."/>
            <person name="Jiang Y."/>
            <person name="Liu J."/>
            <person name="Wang Z."/>
            <person name="Sha Y."/>
            <person name="Zhang B."/>
            <person name="Wu H."/>
            <person name="Tang D."/>
            <person name="Shen Q."/>
            <person name="Xue P."/>
            <person name="Zou S."/>
            <person name="Wang X."/>
            <person name="Liu X."/>
            <person name="Wang F."/>
            <person name="Yang Y."/>
            <person name="An X."/>
            <person name="Dong Z."/>
            <person name="Zhang K."/>
            <person name="Zhang X."/>
            <person name="Luo M.C."/>
            <person name="Dvorak J."/>
            <person name="Tong Y."/>
            <person name="Wang J."/>
            <person name="Yang H."/>
            <person name="Li Z."/>
            <person name="Wang D."/>
            <person name="Zhang A."/>
            <person name="Wang J."/>
        </authorList>
    </citation>
    <scope>NUCLEOTIDE SEQUENCE</scope>
    <source>
        <strain evidence="3">cv. G1812</strain>
    </source>
</reference>
<accession>A0A8R7V6N8</accession>
<protein>
    <submittedName>
        <fullName evidence="2">Uncharacterized protein</fullName>
    </submittedName>
</protein>
<proteinExistence type="predicted"/>
<feature type="region of interest" description="Disordered" evidence="1">
    <location>
        <begin position="103"/>
        <end position="122"/>
    </location>
</feature>
<organism evidence="2 3">
    <name type="scientific">Triticum urartu</name>
    <name type="common">Red wild einkorn</name>
    <name type="synonym">Crithodium urartu</name>
    <dbReference type="NCBI Taxonomy" id="4572"/>
    <lineage>
        <taxon>Eukaryota</taxon>
        <taxon>Viridiplantae</taxon>
        <taxon>Streptophyta</taxon>
        <taxon>Embryophyta</taxon>
        <taxon>Tracheophyta</taxon>
        <taxon>Spermatophyta</taxon>
        <taxon>Magnoliopsida</taxon>
        <taxon>Liliopsida</taxon>
        <taxon>Poales</taxon>
        <taxon>Poaceae</taxon>
        <taxon>BOP clade</taxon>
        <taxon>Pooideae</taxon>
        <taxon>Triticodae</taxon>
        <taxon>Triticeae</taxon>
        <taxon>Triticinae</taxon>
        <taxon>Triticum</taxon>
    </lineage>
</organism>
<dbReference type="AlphaFoldDB" id="A0A8R7V6N8"/>
<reference evidence="2" key="2">
    <citation type="submission" date="2018-03" db="EMBL/GenBank/DDBJ databases">
        <title>The Triticum urartu genome reveals the dynamic nature of wheat genome evolution.</title>
        <authorList>
            <person name="Ling H."/>
            <person name="Ma B."/>
            <person name="Shi X."/>
            <person name="Liu H."/>
            <person name="Dong L."/>
            <person name="Sun H."/>
            <person name="Cao Y."/>
            <person name="Gao Q."/>
            <person name="Zheng S."/>
            <person name="Li Y."/>
            <person name="Yu Y."/>
            <person name="Du H."/>
            <person name="Qi M."/>
            <person name="Li Y."/>
            <person name="Yu H."/>
            <person name="Cui Y."/>
            <person name="Wang N."/>
            <person name="Chen C."/>
            <person name="Wu H."/>
            <person name="Zhao Y."/>
            <person name="Zhang J."/>
            <person name="Li Y."/>
            <person name="Zhou W."/>
            <person name="Zhang B."/>
            <person name="Hu W."/>
            <person name="Eijk M."/>
            <person name="Tang J."/>
            <person name="Witsenboer H."/>
            <person name="Zhao S."/>
            <person name="Li Z."/>
            <person name="Zhang A."/>
            <person name="Wang D."/>
            <person name="Liang C."/>
        </authorList>
    </citation>
    <scope>NUCLEOTIDE SEQUENCE [LARGE SCALE GENOMIC DNA]</scope>
    <source>
        <strain evidence="2">cv. G1812</strain>
    </source>
</reference>
<feature type="compositionally biased region" description="Polar residues" evidence="1">
    <location>
        <begin position="112"/>
        <end position="122"/>
    </location>
</feature>
<name>A0A8R7V6N8_TRIUA</name>
<feature type="region of interest" description="Disordered" evidence="1">
    <location>
        <begin position="1"/>
        <end position="30"/>
    </location>
</feature>
<feature type="compositionally biased region" description="Low complexity" evidence="1">
    <location>
        <begin position="50"/>
        <end position="66"/>
    </location>
</feature>
<evidence type="ECO:0000313" key="3">
    <source>
        <dbReference type="Proteomes" id="UP000015106"/>
    </source>
</evidence>
<evidence type="ECO:0000313" key="2">
    <source>
        <dbReference type="EnsemblPlants" id="TuG1812G0700004522.01.T04.cds346773"/>
    </source>
</evidence>
<reference evidence="2" key="3">
    <citation type="submission" date="2022-06" db="UniProtKB">
        <authorList>
            <consortium name="EnsemblPlants"/>
        </authorList>
    </citation>
    <scope>IDENTIFICATION</scope>
</reference>
<keyword evidence="3" id="KW-1185">Reference proteome</keyword>
<dbReference type="Gramene" id="TuG1812G0700004522.01.T04">
    <property type="protein sequence ID" value="TuG1812G0700004522.01.T04.cds346773"/>
    <property type="gene ID" value="TuG1812G0700004522.01"/>
</dbReference>
<sequence length="122" mass="13729">PHSRVASPPLPLSNPNPALARSLPRRLRSPSRPLLLHAPLVRHRRRLRSPSRSLLLHATSHPSPTSLLPPPFPPHSSHVPRCCTTPSPTFKGSLDLIWRKKKWAQEEENKKASPTSPFTKYL</sequence>
<evidence type="ECO:0000256" key="1">
    <source>
        <dbReference type="SAM" id="MobiDB-lite"/>
    </source>
</evidence>
<feature type="region of interest" description="Disordered" evidence="1">
    <location>
        <begin position="46"/>
        <end position="80"/>
    </location>
</feature>